<feature type="region of interest" description="Disordered" evidence="10">
    <location>
        <begin position="237"/>
        <end position="297"/>
    </location>
</feature>
<dbReference type="GO" id="GO:0036297">
    <property type="term" value="P:interstrand cross-link repair"/>
    <property type="evidence" value="ECO:0007669"/>
    <property type="project" value="InterPro"/>
</dbReference>
<evidence type="ECO:0000259" key="12">
    <source>
        <dbReference type="Pfam" id="PF17949"/>
    </source>
</evidence>
<evidence type="ECO:0000256" key="5">
    <source>
        <dbReference type="ARBA" id="ARBA00023242"/>
    </source>
</evidence>
<feature type="compositionally biased region" description="Low complexity" evidence="10">
    <location>
        <begin position="261"/>
        <end position="275"/>
    </location>
</feature>
<dbReference type="Gene3D" id="3.40.50.10130">
    <property type="match status" value="1"/>
</dbReference>
<evidence type="ECO:0000256" key="4">
    <source>
        <dbReference type="ARBA" id="ARBA00023204"/>
    </source>
</evidence>
<feature type="region of interest" description="Disordered" evidence="10">
    <location>
        <begin position="141"/>
        <end position="163"/>
    </location>
</feature>
<dbReference type="InterPro" id="IPR026985">
    <property type="entry name" value="FAAP24"/>
</dbReference>
<evidence type="ECO:0000256" key="9">
    <source>
        <dbReference type="ARBA" id="ARBA00076287"/>
    </source>
</evidence>
<keyword evidence="2" id="KW-0227">DNA damage</keyword>
<reference evidence="13" key="1">
    <citation type="submission" date="2018-10" db="EMBL/GenBank/DDBJ databases">
        <title>De novo assembly of a Great Dane genome.</title>
        <authorList>
            <person name="Kidd J.M."/>
            <person name="Pendleton A.L."/>
            <person name="Shen F."/>
            <person name="Emery S."/>
        </authorList>
    </citation>
    <scope>NUCLEOTIDE SEQUENCE [LARGE SCALE GENOMIC DNA]</scope>
    <source>
        <strain evidence="13">Great Dane</strain>
    </source>
</reference>
<evidence type="ECO:0000256" key="6">
    <source>
        <dbReference type="ARBA" id="ARBA00059644"/>
    </source>
</evidence>
<feature type="compositionally biased region" description="Gly residues" evidence="10">
    <location>
        <begin position="35"/>
        <end position="44"/>
    </location>
</feature>
<feature type="domain" description="Fanconi anemia core complex-associated protein 24 pseudonuclease" evidence="12">
    <location>
        <begin position="300"/>
        <end position="400"/>
    </location>
</feature>
<dbReference type="GO" id="GO:0003677">
    <property type="term" value="F:DNA binding"/>
    <property type="evidence" value="ECO:0007669"/>
    <property type="project" value="UniProtKB-KW"/>
</dbReference>
<evidence type="ECO:0000259" key="11">
    <source>
        <dbReference type="Pfam" id="PF12826"/>
    </source>
</evidence>
<sequence length="480" mass="51441">MAGACVCVSWRLRVVRSAETRRRGEGLLLRQAVQGAGGNPGGRWPGRSRGALPDPAANVAGGKRRLLSESQAGPGIQDALEHPGRGFSDGRPLPFVVLPGLDLRPNPTPSPLTPGPRDLLTNWLLRPLGNPRGIVAAGCGRSSAGPTCSHARRWGPLPGARAPPTGRTLLLRNALRSNPARHWLRFPMDQSEPRLLRARRSWQPAAPIQTLRGAETASSPFSYWSAQVSISDALAYPAPPREAEGGQDETSASAPEGTGSGWRAAGKSAASSGPGAQVGCGPAGRRPRSARRDRGADRAAGKVKIVFEDGLTPVDFYLSSRSCILYVTEADLVAGNGYRKKLVRVRNSSNLQGIVIVEKTQMSEQYFSAIQKFTVLDLGMVLLPVASQMEASCLIIQLVQEQTKEPSKNPFLSKKRAPIPELSLLRTVQQIPGVGKVKALLLLQKFPSIQQLSNASLRELEPVVGPAVAQHIQAFFTQPR</sequence>
<evidence type="ECO:0000256" key="3">
    <source>
        <dbReference type="ARBA" id="ARBA00023125"/>
    </source>
</evidence>
<evidence type="ECO:0000256" key="1">
    <source>
        <dbReference type="ARBA" id="ARBA00004123"/>
    </source>
</evidence>
<name>A0A8C0Q3T6_CANLF</name>
<dbReference type="GO" id="GO:0043240">
    <property type="term" value="C:Fanconi anaemia nuclear complex"/>
    <property type="evidence" value="ECO:0007669"/>
    <property type="project" value="InterPro"/>
</dbReference>
<keyword evidence="4" id="KW-0234">DNA repair</keyword>
<protein>
    <recommendedName>
        <fullName evidence="8">Fanconi anemia core complex-associated protein 24</fullName>
    </recommendedName>
    <alternativeName>
        <fullName evidence="9">Fanconi anemia-associated protein of 24 kDa</fullName>
    </alternativeName>
</protein>
<comment type="subunit">
    <text evidence="7">Belongs to the multisubunit FA complex composed of FANCA, FANCB, FANCC, FANCE, FANCF, FANCG, FANCL/PHF9, FANCM and FAAP24. Interacts with FANCM.</text>
</comment>
<dbReference type="CDD" id="cd20076">
    <property type="entry name" value="XPF_nuclease_FAAP24"/>
    <property type="match status" value="1"/>
</dbReference>
<evidence type="ECO:0000256" key="8">
    <source>
        <dbReference type="ARBA" id="ARBA00069366"/>
    </source>
</evidence>
<dbReference type="PANTHER" id="PTHR31786:SF2">
    <property type="entry name" value="FANCONI ANEMIA CORE COMPLEX-ASSOCIATED PROTEIN 24"/>
    <property type="match status" value="1"/>
</dbReference>
<feature type="domain" description="DisA/LigA helix-hairpin-helix motif" evidence="11">
    <location>
        <begin position="431"/>
        <end position="479"/>
    </location>
</feature>
<evidence type="ECO:0000313" key="13">
    <source>
        <dbReference type="Ensembl" id="ENSCAFP00040006086.1"/>
    </source>
</evidence>
<dbReference type="InterPro" id="IPR040646">
    <property type="entry name" value="PND"/>
</dbReference>
<dbReference type="InterPro" id="IPR041663">
    <property type="entry name" value="DisA/LigA_HHH"/>
</dbReference>
<dbReference type="Gene3D" id="1.10.150.20">
    <property type="entry name" value="5' to 3' exonuclease, C-terminal subdomain"/>
    <property type="match status" value="1"/>
</dbReference>
<dbReference type="Ensembl" id="ENSCAFT00040007009.1">
    <property type="protein sequence ID" value="ENSCAFP00040006086.1"/>
    <property type="gene ID" value="ENSCAFG00040003672.1"/>
</dbReference>
<dbReference type="FunFam" id="1.10.150.20:FF:000046">
    <property type="entry name" value="Fanconi anemia core complex-associated protein 24"/>
    <property type="match status" value="1"/>
</dbReference>
<evidence type="ECO:0000256" key="10">
    <source>
        <dbReference type="SAM" id="MobiDB-lite"/>
    </source>
</evidence>
<evidence type="ECO:0000256" key="2">
    <source>
        <dbReference type="ARBA" id="ARBA00022763"/>
    </source>
</evidence>
<dbReference type="Pfam" id="PF12826">
    <property type="entry name" value="HHH_2"/>
    <property type="match status" value="1"/>
</dbReference>
<proteinExistence type="predicted"/>
<reference evidence="13" key="2">
    <citation type="submission" date="2025-08" db="UniProtKB">
        <authorList>
            <consortium name="Ensembl"/>
        </authorList>
    </citation>
    <scope>IDENTIFICATION</scope>
</reference>
<comment type="function">
    <text evidence="6">Plays a role in DNA repair through recruitment of the FA core complex to damaged DNA. Regulates FANCD2 monoubiquitination upon DNA damage. Induces chromosomal instability as well as hypersensitivity to DNA cross-linking agents, when repressed. Targets FANCM/FAAP24 complex to the DNA, preferentially to single strand DNA.</text>
</comment>
<keyword evidence="3" id="KW-0238">DNA-binding</keyword>
<dbReference type="InterPro" id="IPR010994">
    <property type="entry name" value="RuvA_2-like"/>
</dbReference>
<dbReference type="FunFam" id="3.40.50.10130:FF:000006">
    <property type="entry name" value="Fanconi anemia core complex-associated protein 24"/>
    <property type="match status" value="1"/>
</dbReference>
<organism evidence="13 14">
    <name type="scientific">Canis lupus familiaris</name>
    <name type="common">Dog</name>
    <name type="synonym">Canis familiaris</name>
    <dbReference type="NCBI Taxonomy" id="9615"/>
    <lineage>
        <taxon>Eukaryota</taxon>
        <taxon>Metazoa</taxon>
        <taxon>Chordata</taxon>
        <taxon>Craniata</taxon>
        <taxon>Vertebrata</taxon>
        <taxon>Euteleostomi</taxon>
        <taxon>Mammalia</taxon>
        <taxon>Eutheria</taxon>
        <taxon>Laurasiatheria</taxon>
        <taxon>Carnivora</taxon>
        <taxon>Caniformia</taxon>
        <taxon>Canidae</taxon>
        <taxon>Canis</taxon>
    </lineage>
</organism>
<feature type="region of interest" description="Disordered" evidence="10">
    <location>
        <begin position="34"/>
        <end position="53"/>
    </location>
</feature>
<accession>A0A8C0Q3T6</accession>
<dbReference type="Proteomes" id="UP000694542">
    <property type="component" value="Chromosome 1"/>
</dbReference>
<dbReference type="PANTHER" id="PTHR31786">
    <property type="entry name" value="FANCONI ANEMIA CORE COMPLEX-ASSOCIATED PROTEIN 24"/>
    <property type="match status" value="1"/>
</dbReference>
<evidence type="ECO:0000256" key="7">
    <source>
        <dbReference type="ARBA" id="ARBA00061759"/>
    </source>
</evidence>
<evidence type="ECO:0000313" key="14">
    <source>
        <dbReference type="Proteomes" id="UP000694542"/>
    </source>
</evidence>
<dbReference type="Pfam" id="PF17949">
    <property type="entry name" value="PND"/>
    <property type="match status" value="1"/>
</dbReference>
<dbReference type="AlphaFoldDB" id="A0A8C0Q3T6"/>
<dbReference type="SUPFAM" id="SSF47781">
    <property type="entry name" value="RuvA domain 2-like"/>
    <property type="match status" value="1"/>
</dbReference>
<comment type="subcellular location">
    <subcellularLocation>
        <location evidence="1">Nucleus</location>
    </subcellularLocation>
</comment>
<keyword evidence="5" id="KW-0539">Nucleus</keyword>